<sequence>MTHSAINTSSNTQTTAKPNSQAWYGPMFSPEHGVYIVLLVSFLIGAAASQAWRLSTTLALICAFCGFQAEHPLVMQIKQRRTLKPRFLFWGGLYAVIAGGIAIWLYLSYPVVLWIYAGALTALMIDAFSVLQREQKSVLNELITFAAVCLATPFAYATTTGMISSTVVGLWILNTLFFSSAIFTVKLRKTKTSSVIPGTIYHAVATLILAFIYWLGWLSPAAVLAFGLALIKFGIIAVNQEWYRTAKIQFAAILETTTAFAFLTIVSLSVLPERLISL</sequence>
<evidence type="ECO:0000313" key="3">
    <source>
        <dbReference type="Proteomes" id="UP000235036"/>
    </source>
</evidence>
<proteinExistence type="predicted"/>
<feature type="transmembrane region" description="Helical" evidence="1">
    <location>
        <begin position="87"/>
        <end position="107"/>
    </location>
</feature>
<name>A0A2N6K0G4_FISMU</name>
<accession>A0A2N6K0G4</accession>
<feature type="transmembrane region" description="Helical" evidence="1">
    <location>
        <begin position="162"/>
        <end position="183"/>
    </location>
</feature>
<protein>
    <recommendedName>
        <fullName evidence="4">YwiC-like family protein</fullName>
    </recommendedName>
</protein>
<comment type="caution">
    <text evidence="2">The sequence shown here is derived from an EMBL/GenBank/DDBJ whole genome shotgun (WGS) entry which is preliminary data.</text>
</comment>
<dbReference type="InterPro" id="IPR025576">
    <property type="entry name" value="YwiC"/>
</dbReference>
<keyword evidence="1" id="KW-0472">Membrane</keyword>
<dbReference type="Pfam" id="PF14256">
    <property type="entry name" value="YwiC"/>
    <property type="match status" value="1"/>
</dbReference>
<dbReference type="EMBL" id="NRQW01000395">
    <property type="protein sequence ID" value="PLZ87574.1"/>
    <property type="molecule type" value="Genomic_DNA"/>
</dbReference>
<feature type="transmembrane region" description="Helical" evidence="1">
    <location>
        <begin position="138"/>
        <end position="156"/>
    </location>
</feature>
<keyword evidence="1" id="KW-1133">Transmembrane helix</keyword>
<evidence type="ECO:0000313" key="2">
    <source>
        <dbReference type="EMBL" id="PLZ87574.1"/>
    </source>
</evidence>
<feature type="transmembrane region" description="Helical" evidence="1">
    <location>
        <begin position="250"/>
        <end position="271"/>
    </location>
</feature>
<feature type="transmembrane region" description="Helical" evidence="1">
    <location>
        <begin position="33"/>
        <end position="52"/>
    </location>
</feature>
<dbReference type="Proteomes" id="UP000235036">
    <property type="component" value="Unassembled WGS sequence"/>
</dbReference>
<organism evidence="2 3">
    <name type="scientific">Fischerella muscicola CCMEE 5323</name>
    <dbReference type="NCBI Taxonomy" id="2019572"/>
    <lineage>
        <taxon>Bacteria</taxon>
        <taxon>Bacillati</taxon>
        <taxon>Cyanobacteriota</taxon>
        <taxon>Cyanophyceae</taxon>
        <taxon>Nostocales</taxon>
        <taxon>Hapalosiphonaceae</taxon>
        <taxon>Fischerella</taxon>
    </lineage>
</organism>
<dbReference type="AlphaFoldDB" id="A0A2N6K0G4"/>
<keyword evidence="1" id="KW-0812">Transmembrane</keyword>
<dbReference type="RefSeq" id="WP_016867183.1">
    <property type="nucleotide sequence ID" value="NZ_CAWNVR010000506.1"/>
</dbReference>
<evidence type="ECO:0008006" key="4">
    <source>
        <dbReference type="Google" id="ProtNLM"/>
    </source>
</evidence>
<feature type="transmembrane region" description="Helical" evidence="1">
    <location>
        <begin position="113"/>
        <end position="131"/>
    </location>
</feature>
<evidence type="ECO:0000256" key="1">
    <source>
        <dbReference type="SAM" id="Phobius"/>
    </source>
</evidence>
<feature type="transmembrane region" description="Helical" evidence="1">
    <location>
        <begin position="195"/>
        <end position="215"/>
    </location>
</feature>
<gene>
    <name evidence="2" type="ORF">CEN44_17135</name>
</gene>
<keyword evidence="3" id="KW-1185">Reference proteome</keyword>
<feature type="transmembrane region" description="Helical" evidence="1">
    <location>
        <begin position="221"/>
        <end position="238"/>
    </location>
</feature>
<reference evidence="2 3" key="1">
    <citation type="submission" date="2017-08" db="EMBL/GenBank/DDBJ databases">
        <title>Genomes of Fischerella (Mastigocladus) sp. strains.</title>
        <authorList>
            <person name="Miller S.R."/>
        </authorList>
    </citation>
    <scope>NUCLEOTIDE SEQUENCE [LARGE SCALE GENOMIC DNA]</scope>
    <source>
        <strain evidence="2 3">CCMEE 5323</strain>
    </source>
</reference>